<accession>D1PZZ8</accession>
<feature type="non-terminal residue" evidence="1">
    <location>
        <position position="1"/>
    </location>
</feature>
<evidence type="ECO:0000313" key="1">
    <source>
        <dbReference type="EMBL" id="EFA43040.1"/>
    </source>
</evidence>
<proteinExistence type="predicted"/>
<keyword evidence="2" id="KW-1185">Reference proteome</keyword>
<sequence length="117" mass="13094">GFYMFGNCGSLQSLDFRKSTFRNVTNFERVFEGCNILSELWLPLTFDKLTSINLSIQSWGSTPKGLASLRWTFGEGADDRTAKGLQPCTVRLSANVYDRLTDTERAAAAKKGWTITK</sequence>
<evidence type="ECO:0000313" key="2">
    <source>
        <dbReference type="Proteomes" id="UP000003160"/>
    </source>
</evidence>
<comment type="caution">
    <text evidence="1">The sequence shown here is derived from an EMBL/GenBank/DDBJ whole genome shotgun (WGS) entry which is preliminary data.</text>
</comment>
<reference evidence="1 2" key="1">
    <citation type="submission" date="2009-10" db="EMBL/GenBank/DDBJ databases">
        <authorList>
            <person name="Qin X."/>
            <person name="Bachman B."/>
            <person name="Battles P."/>
            <person name="Bell A."/>
            <person name="Bess C."/>
            <person name="Bickham C."/>
            <person name="Chaboub L."/>
            <person name="Chen D."/>
            <person name="Coyle M."/>
            <person name="Deiros D.R."/>
            <person name="Dinh H."/>
            <person name="Forbes L."/>
            <person name="Fowler G."/>
            <person name="Francisco L."/>
            <person name="Fu Q."/>
            <person name="Gubbala S."/>
            <person name="Hale W."/>
            <person name="Han Y."/>
            <person name="Hemphill L."/>
            <person name="Highlander S.K."/>
            <person name="Hirani K."/>
            <person name="Hogues M."/>
            <person name="Jackson L."/>
            <person name="Jakkamsetti A."/>
            <person name="Javaid M."/>
            <person name="Jiang H."/>
            <person name="Korchina V."/>
            <person name="Kovar C."/>
            <person name="Lara F."/>
            <person name="Lee S."/>
            <person name="Mata R."/>
            <person name="Mathew T."/>
            <person name="Moen C."/>
            <person name="Morales K."/>
            <person name="Munidasa M."/>
            <person name="Nazareth L."/>
            <person name="Ngo R."/>
            <person name="Nguyen L."/>
            <person name="Okwuonu G."/>
            <person name="Ongeri F."/>
            <person name="Patil S."/>
            <person name="Petrosino J."/>
            <person name="Pham C."/>
            <person name="Pham P."/>
            <person name="Pu L.-L."/>
            <person name="Puazo M."/>
            <person name="Raj R."/>
            <person name="Reid J."/>
            <person name="Rouhana J."/>
            <person name="Saada N."/>
            <person name="Shang Y."/>
            <person name="Simmons D."/>
            <person name="Thornton R."/>
            <person name="Warren J."/>
            <person name="Weissenberger G."/>
            <person name="Zhang J."/>
            <person name="Zhang L."/>
            <person name="Zhou C."/>
            <person name="Zhu D."/>
            <person name="Muzny D."/>
            <person name="Worley K."/>
            <person name="Gibbs R."/>
        </authorList>
    </citation>
    <scope>NUCLEOTIDE SEQUENCE [LARGE SCALE GENOMIC DNA]</scope>
    <source>
        <strain evidence="1 2">DSM 17361</strain>
    </source>
</reference>
<dbReference type="HOGENOM" id="CLU_2078039_0_0_10"/>
<dbReference type="AlphaFoldDB" id="D1PZZ8"/>
<gene>
    <name evidence="1" type="ORF">HMPREF0645_2533</name>
</gene>
<dbReference type="EMBL" id="ACKS01000098">
    <property type="protein sequence ID" value="EFA43040.1"/>
    <property type="molecule type" value="Genomic_DNA"/>
</dbReference>
<organism evidence="1 2">
    <name type="scientific">Hallella bergensis DSM 17361</name>
    <dbReference type="NCBI Taxonomy" id="585502"/>
    <lineage>
        <taxon>Bacteria</taxon>
        <taxon>Pseudomonadati</taxon>
        <taxon>Bacteroidota</taxon>
        <taxon>Bacteroidia</taxon>
        <taxon>Bacteroidales</taxon>
        <taxon>Prevotellaceae</taxon>
        <taxon>Hallella</taxon>
    </lineage>
</organism>
<protein>
    <submittedName>
        <fullName evidence="1">Uncharacterized protein</fullName>
    </submittedName>
</protein>
<dbReference type="Proteomes" id="UP000003160">
    <property type="component" value="Unassembled WGS sequence"/>
</dbReference>
<name>D1PZZ8_9BACT</name>
<dbReference type="RefSeq" id="WP_007175485.1">
    <property type="nucleotide sequence ID" value="NZ_GG704792.1"/>
</dbReference>